<organism evidence="2 3">
    <name type="scientific">Larkinella insperata</name>
    <dbReference type="NCBI Taxonomy" id="332158"/>
    <lineage>
        <taxon>Bacteria</taxon>
        <taxon>Pseudomonadati</taxon>
        <taxon>Bacteroidota</taxon>
        <taxon>Cytophagia</taxon>
        <taxon>Cytophagales</taxon>
        <taxon>Spirosomataceae</taxon>
        <taxon>Larkinella</taxon>
    </lineage>
</organism>
<dbReference type="Gene3D" id="3.40.50.720">
    <property type="entry name" value="NAD(P)-binding Rossmann-like Domain"/>
    <property type="match status" value="1"/>
</dbReference>
<proteinExistence type="predicted"/>
<dbReference type="InterPro" id="IPR000534">
    <property type="entry name" value="Semialdehyde_DH_NAD-bd"/>
</dbReference>
<dbReference type="RefSeq" id="WP_379884092.1">
    <property type="nucleotide sequence ID" value="NZ_JBHTLP010000004.1"/>
</dbReference>
<gene>
    <name evidence="2" type="ORF">ACFQ4C_07650</name>
</gene>
<comment type="caution">
    <text evidence="2">The sequence shown here is derived from an EMBL/GenBank/DDBJ whole genome shotgun (WGS) entry which is preliminary data.</text>
</comment>
<dbReference type="InterPro" id="IPR036291">
    <property type="entry name" value="NAD(P)-bd_dom_sf"/>
</dbReference>
<accession>A0ABW3Q710</accession>
<reference evidence="3" key="1">
    <citation type="journal article" date="2019" name="Int. J. Syst. Evol. Microbiol.">
        <title>The Global Catalogue of Microorganisms (GCM) 10K type strain sequencing project: providing services to taxonomists for standard genome sequencing and annotation.</title>
        <authorList>
            <consortium name="The Broad Institute Genomics Platform"/>
            <consortium name="The Broad Institute Genome Sequencing Center for Infectious Disease"/>
            <person name="Wu L."/>
            <person name="Ma J."/>
        </authorList>
    </citation>
    <scope>NUCLEOTIDE SEQUENCE [LARGE SCALE GENOMIC DNA]</scope>
    <source>
        <strain evidence="3">CCUG 55608</strain>
    </source>
</reference>
<feature type="domain" description="Semialdehyde dehydrogenase NAD-binding" evidence="1">
    <location>
        <begin position="152"/>
        <end position="241"/>
    </location>
</feature>
<evidence type="ECO:0000259" key="1">
    <source>
        <dbReference type="Pfam" id="PF01118"/>
    </source>
</evidence>
<dbReference type="Pfam" id="PF01118">
    <property type="entry name" value="Semialdhyde_dh"/>
    <property type="match status" value="1"/>
</dbReference>
<dbReference type="EMBL" id="JBHTLP010000004">
    <property type="protein sequence ID" value="MFD1140977.1"/>
    <property type="molecule type" value="Genomic_DNA"/>
</dbReference>
<evidence type="ECO:0000313" key="3">
    <source>
        <dbReference type="Proteomes" id="UP001597116"/>
    </source>
</evidence>
<protein>
    <submittedName>
        <fullName evidence="2">Shikimate dehydrogenase</fullName>
    </submittedName>
</protein>
<name>A0ABW3Q710_9BACT</name>
<dbReference type="SUPFAM" id="SSF51735">
    <property type="entry name" value="NAD(P)-binding Rossmann-fold domains"/>
    <property type="match status" value="1"/>
</dbReference>
<dbReference type="Proteomes" id="UP001597116">
    <property type="component" value="Unassembled WGS sequence"/>
</dbReference>
<keyword evidence="3" id="KW-1185">Reference proteome</keyword>
<evidence type="ECO:0000313" key="2">
    <source>
        <dbReference type="EMBL" id="MFD1140977.1"/>
    </source>
</evidence>
<sequence length="374" mass="41284">MKKFAFLLHFRSDYRTELRTLARPLGWLPERFYRSVFRRLPFAPFVWGTITVTPDATEPEGYVIMLPYSGDHLLQQQDEVISRIEQGLRLSSALGAEIVGLGAQTSTVTLDGRLLTTNPYTSITSGNSFTAVTLWQQVFQLINQLPDREPVVAVVGATGSTGSLLCQLMTVHQPSARYVLVDRHERRLQDISTLMTSLNNTVKPQISRDMDQIRKADLVVCLSGSDDHQLQASQLKPGAVVLYDVNANGTAASLCEKRPDVLFLAGGLVSLPHLQLGRGLGLPNQMAFASLAETMLLALVGREGHFSIGQPTLEQADYLLALAQQFSNLGFWHAWHDNLDQKQKAFPLLPLIAAPLPYATAWLQPKLPGLMGLD</sequence>